<dbReference type="Proteomes" id="UP000273252">
    <property type="component" value="Unassembled WGS sequence"/>
</dbReference>
<protein>
    <submittedName>
        <fullName evidence="3">Response regulator</fullName>
    </submittedName>
</protein>
<accession>A0A3A6QRH7</accession>
<sequence length="547" mass="62739">MESTLNKNSLRSISNLQFLIVEDSTTSAMLIRQQLISLGSDYDRIVIVERYQDAVKIIESHKFDILIVDYHLEQYLTGYELAMLLYRNRLITDSCGVLFVSGDSSQETVLTALSGKVRHYITKPIATNNLKNKILTICSENNAIAQFNHYLKSHSNATASLFLDQVTHSGHVITLESILIDFLMSRESWQILQEYLNLSQTTMNTAKVCALAHLDCINNDWPEAIHRLHAFIDENPLCQKAMDCLAMTYSEANQTSNAQFWAMKVFELTPSIGDRALRASQYTAQRREAEKLIKIGSSYANHLSVVDSHWFSFITHHFYDVEYVYLNTQNIAAKTALVNHVNTFVVIASKKLLGKRVTSLHALKQLFQCHILIHEGNDELAHKKLLAGLSPYYDELFTCPTTLLTEFLPALLYFGELEIYRCLVAVIATRNHSFNPHYLPKRLFRLETDDESQDFSPFSLENTLLDVNEYQTMIKRHPHASESKIKYLHSTYVQQQGDRNTIVRYLTELDTLDLPPLWQHWVILAKQHKFSTPPPAPFILTKERSTS</sequence>
<keyword evidence="4" id="KW-1185">Reference proteome</keyword>
<dbReference type="SMART" id="SM00448">
    <property type="entry name" value="REC"/>
    <property type="match status" value="1"/>
</dbReference>
<dbReference type="OrthoDB" id="5902636at2"/>
<dbReference type="SUPFAM" id="SSF48452">
    <property type="entry name" value="TPR-like"/>
    <property type="match status" value="1"/>
</dbReference>
<dbReference type="GO" id="GO:0000160">
    <property type="term" value="P:phosphorelay signal transduction system"/>
    <property type="evidence" value="ECO:0007669"/>
    <property type="project" value="InterPro"/>
</dbReference>
<organism evidence="3 4">
    <name type="scientific">Vibrio sinensis</name>
    <dbReference type="NCBI Taxonomy" id="2302434"/>
    <lineage>
        <taxon>Bacteria</taxon>
        <taxon>Pseudomonadati</taxon>
        <taxon>Pseudomonadota</taxon>
        <taxon>Gammaproteobacteria</taxon>
        <taxon>Vibrionales</taxon>
        <taxon>Vibrionaceae</taxon>
        <taxon>Vibrio</taxon>
    </lineage>
</organism>
<dbReference type="SUPFAM" id="SSF52172">
    <property type="entry name" value="CheY-like"/>
    <property type="match status" value="1"/>
</dbReference>
<dbReference type="PROSITE" id="PS50110">
    <property type="entry name" value="RESPONSE_REGULATORY"/>
    <property type="match status" value="1"/>
</dbReference>
<dbReference type="PANTHER" id="PTHR43228">
    <property type="entry name" value="TWO-COMPONENT RESPONSE REGULATOR"/>
    <property type="match status" value="1"/>
</dbReference>
<dbReference type="InterPro" id="IPR052048">
    <property type="entry name" value="ST_Response_Regulator"/>
</dbReference>
<dbReference type="InterPro" id="IPR011990">
    <property type="entry name" value="TPR-like_helical_dom_sf"/>
</dbReference>
<evidence type="ECO:0000313" key="3">
    <source>
        <dbReference type="EMBL" id="RJX71391.1"/>
    </source>
</evidence>
<evidence type="ECO:0000259" key="2">
    <source>
        <dbReference type="PROSITE" id="PS50110"/>
    </source>
</evidence>
<proteinExistence type="predicted"/>
<dbReference type="EMBL" id="QVMU01000008">
    <property type="protein sequence ID" value="RJX71391.1"/>
    <property type="molecule type" value="Genomic_DNA"/>
</dbReference>
<feature type="modified residue" description="4-aspartylphosphate" evidence="1">
    <location>
        <position position="69"/>
    </location>
</feature>
<name>A0A3A6QRH7_9VIBR</name>
<feature type="domain" description="Response regulatory" evidence="2">
    <location>
        <begin position="17"/>
        <end position="138"/>
    </location>
</feature>
<dbReference type="AlphaFoldDB" id="A0A3A6QRH7"/>
<keyword evidence="1" id="KW-0597">Phosphoprotein</keyword>
<reference evidence="3 4" key="1">
    <citation type="submission" date="2018-08" db="EMBL/GenBank/DDBJ databases">
        <title>Vibrio isolated from the Eastern China Marginal Seas.</title>
        <authorList>
            <person name="Li Y."/>
        </authorList>
    </citation>
    <scope>NUCLEOTIDE SEQUENCE [LARGE SCALE GENOMIC DNA]</scope>
    <source>
        <strain evidence="3 4">BEI233</strain>
    </source>
</reference>
<evidence type="ECO:0000313" key="4">
    <source>
        <dbReference type="Proteomes" id="UP000273252"/>
    </source>
</evidence>
<dbReference type="Pfam" id="PF00072">
    <property type="entry name" value="Response_reg"/>
    <property type="match status" value="1"/>
</dbReference>
<dbReference type="Gene3D" id="3.40.50.2300">
    <property type="match status" value="1"/>
</dbReference>
<gene>
    <name evidence="3" type="ORF">DZ860_10630</name>
</gene>
<dbReference type="InterPro" id="IPR011006">
    <property type="entry name" value="CheY-like_superfamily"/>
</dbReference>
<evidence type="ECO:0000256" key="1">
    <source>
        <dbReference type="PROSITE-ProRule" id="PRU00169"/>
    </source>
</evidence>
<dbReference type="InterPro" id="IPR001789">
    <property type="entry name" value="Sig_transdc_resp-reg_receiver"/>
</dbReference>
<dbReference type="PANTHER" id="PTHR43228:SF1">
    <property type="entry name" value="TWO-COMPONENT RESPONSE REGULATOR ARR22"/>
    <property type="match status" value="1"/>
</dbReference>
<comment type="caution">
    <text evidence="3">The sequence shown here is derived from an EMBL/GenBank/DDBJ whole genome shotgun (WGS) entry which is preliminary data.</text>
</comment>